<reference evidence="7 8" key="1">
    <citation type="submission" date="2022-08" db="EMBL/GenBank/DDBJ databases">
        <title>Paenibacillus endoradicis sp. nov., Paenibacillus radicibacter sp. nov and Paenibacillus pararadicis sp. nov., three cold-adapted plant growth-promoting bacteria isolated from root of Larix gmelinii in Great Khingan.</title>
        <authorList>
            <person name="Xue H."/>
        </authorList>
    </citation>
    <scope>NUCLEOTIDE SEQUENCE [LARGE SCALE GENOMIC DNA]</scope>
    <source>
        <strain evidence="7 8">N5-1-1-5</strain>
    </source>
</reference>
<dbReference type="Proteomes" id="UP001300012">
    <property type="component" value="Unassembled WGS sequence"/>
</dbReference>
<keyword evidence="8" id="KW-1185">Reference proteome</keyword>
<gene>
    <name evidence="7" type="ORF">NV381_09245</name>
</gene>
<feature type="coiled-coil region" evidence="4">
    <location>
        <begin position="53"/>
        <end position="80"/>
    </location>
</feature>
<evidence type="ECO:0000256" key="5">
    <source>
        <dbReference type="SAM" id="Phobius"/>
    </source>
</evidence>
<dbReference type="PROSITE" id="PS01124">
    <property type="entry name" value="HTH_ARAC_FAMILY_2"/>
    <property type="match status" value="1"/>
</dbReference>
<dbReference type="Gene3D" id="1.10.10.60">
    <property type="entry name" value="Homeodomain-like"/>
    <property type="match status" value="2"/>
</dbReference>
<feature type="domain" description="HTH araC/xylS-type" evidence="6">
    <location>
        <begin position="668"/>
        <end position="766"/>
    </location>
</feature>
<dbReference type="RefSeq" id="WP_258212985.1">
    <property type="nucleotide sequence ID" value="NZ_JANQBD010000005.1"/>
</dbReference>
<comment type="caution">
    <text evidence="7">The sequence shown here is derived from an EMBL/GenBank/DDBJ whole genome shotgun (WGS) entry which is preliminary data.</text>
</comment>
<dbReference type="InterPro" id="IPR009057">
    <property type="entry name" value="Homeodomain-like_sf"/>
</dbReference>
<evidence type="ECO:0000256" key="4">
    <source>
        <dbReference type="SAM" id="Coils"/>
    </source>
</evidence>
<dbReference type="InterPro" id="IPR041522">
    <property type="entry name" value="CdaR_GGDEF"/>
</dbReference>
<evidence type="ECO:0000259" key="6">
    <source>
        <dbReference type="PROSITE" id="PS01124"/>
    </source>
</evidence>
<dbReference type="SMART" id="SM00342">
    <property type="entry name" value="HTH_ARAC"/>
    <property type="match status" value="1"/>
</dbReference>
<keyword evidence="5" id="KW-0472">Membrane</keyword>
<dbReference type="InterPro" id="IPR018060">
    <property type="entry name" value="HTH_AraC"/>
</dbReference>
<name>A0ABT1YDZ1_9BACL</name>
<organism evidence="7 8">
    <name type="scientific">Paenibacillus radicis</name>
    <name type="common">ex Xue et al. 2023</name>
    <dbReference type="NCBI Taxonomy" id="2972489"/>
    <lineage>
        <taxon>Bacteria</taxon>
        <taxon>Bacillati</taxon>
        <taxon>Bacillota</taxon>
        <taxon>Bacilli</taxon>
        <taxon>Bacillales</taxon>
        <taxon>Paenibacillaceae</taxon>
        <taxon>Paenibacillus</taxon>
    </lineage>
</organism>
<proteinExistence type="predicted"/>
<keyword evidence="2" id="KW-0238">DNA-binding</keyword>
<dbReference type="Pfam" id="PF12833">
    <property type="entry name" value="HTH_18"/>
    <property type="match status" value="1"/>
</dbReference>
<dbReference type="SUPFAM" id="SSF46689">
    <property type="entry name" value="Homeodomain-like"/>
    <property type="match status" value="2"/>
</dbReference>
<evidence type="ECO:0000256" key="2">
    <source>
        <dbReference type="ARBA" id="ARBA00023125"/>
    </source>
</evidence>
<evidence type="ECO:0000256" key="3">
    <source>
        <dbReference type="ARBA" id="ARBA00023163"/>
    </source>
</evidence>
<keyword evidence="5" id="KW-0812">Transmembrane</keyword>
<accession>A0ABT1YDZ1</accession>
<feature type="transmembrane region" description="Helical" evidence="5">
    <location>
        <begin position="21"/>
        <end position="42"/>
    </location>
</feature>
<evidence type="ECO:0000256" key="1">
    <source>
        <dbReference type="ARBA" id="ARBA00023015"/>
    </source>
</evidence>
<protein>
    <submittedName>
        <fullName evidence="7">Helix-turn-helix domain-containing protein</fullName>
    </submittedName>
</protein>
<keyword evidence="4" id="KW-0175">Coiled coil</keyword>
<keyword evidence="3" id="KW-0804">Transcription</keyword>
<evidence type="ECO:0000313" key="7">
    <source>
        <dbReference type="EMBL" id="MCR8631386.1"/>
    </source>
</evidence>
<keyword evidence="5" id="KW-1133">Transmembrane helix</keyword>
<feature type="transmembrane region" description="Helical" evidence="5">
    <location>
        <begin position="305"/>
        <end position="327"/>
    </location>
</feature>
<sequence length="777" mass="89270">MQLWLRQSWLKVAKQSYLWKLFAFGIFLGTLPVLILGFFAYIKASEIVQDKLNESNRQILQQVQLNVEQVQKNIDLALTQFADSPAIVKSIHTPVDVMNFESVAMVNNLAADLTRLQRLGTNIFDIRLISLDYRWSIGYKGFRFLDGEDNSLELDLPIYAGIDRKPRWSVAQTAANTEGQQVQRIHFLKSIPITSNKPSGILEVEILNYEINKLISNNTAAGTIVILDNQNKLVAKQEAENADNLRLDNFIEAMAAARPNHTGHFKLDYNRSSWGVSYLESGYSGWMYAYIVSVDEINNASSSSIGLLTLLVCLGTLIILFFLAFLGSKKMYSPVRKLYDSVNRGAFNKKSDNRTNDEFQHIGLFLNKIIVEQTDSLKEYFIQRLLQGQVRKEELFEKLDLYGYPNQHQWLCLFVIQMDTLDHSRFQENDQDLALFAINNIVRELIPEGYRIETSIVGEHQVTLLKSVALTQKEALDHVFNLAQHIQTVIDQYLSVQISVGISRFYEQFHDSQKAYQEGLEALKYRIRLSEGGILYIDNIQSNYHAEIMFPEQMITKLVDAVRLEDEAMAGRLLNQIISDLSKRQLNVHSYQLFLSKLLLRMLDLLQTIGKTSFDLPGQGPTGKSLFDQLLELKTLPDVEHWFISAIIKPSIQMFAEQSKNQHVKIAQEIVNMILQEYNTDLSLDLCASRLHYHPNYVSRVFHQVTGSSFKDYLAMYRLEISKQLLMESEKTVTEISQILKYNNPQNFIRYFKSIEGITPGQFRETNRTIEKSVSQK</sequence>
<evidence type="ECO:0000313" key="8">
    <source>
        <dbReference type="Proteomes" id="UP001300012"/>
    </source>
</evidence>
<dbReference type="PANTHER" id="PTHR43280">
    <property type="entry name" value="ARAC-FAMILY TRANSCRIPTIONAL REGULATOR"/>
    <property type="match status" value="1"/>
</dbReference>
<dbReference type="EMBL" id="JANQBD010000005">
    <property type="protein sequence ID" value="MCR8631386.1"/>
    <property type="molecule type" value="Genomic_DNA"/>
</dbReference>
<dbReference type="Pfam" id="PF17853">
    <property type="entry name" value="GGDEF_2"/>
    <property type="match status" value="1"/>
</dbReference>
<keyword evidence="1" id="KW-0805">Transcription regulation</keyword>
<dbReference type="PANTHER" id="PTHR43280:SF10">
    <property type="entry name" value="REGULATORY PROTEIN POCR"/>
    <property type="match status" value="1"/>
</dbReference>